<evidence type="ECO:0000256" key="1">
    <source>
        <dbReference type="SAM" id="Phobius"/>
    </source>
</evidence>
<feature type="transmembrane region" description="Helical" evidence="1">
    <location>
        <begin position="297"/>
        <end position="318"/>
    </location>
</feature>
<evidence type="ECO:0008006" key="4">
    <source>
        <dbReference type="Google" id="ProtNLM"/>
    </source>
</evidence>
<dbReference type="Proteomes" id="UP000297638">
    <property type="component" value="Unassembled WGS sequence"/>
</dbReference>
<keyword evidence="1" id="KW-0812">Transmembrane</keyword>
<feature type="transmembrane region" description="Helical" evidence="1">
    <location>
        <begin position="86"/>
        <end position="105"/>
    </location>
</feature>
<protein>
    <recommendedName>
        <fullName evidence="4">DUF1700 domain-containing protein</fullName>
    </recommendedName>
</protein>
<proteinExistence type="predicted"/>
<feature type="transmembrane region" description="Helical" evidence="1">
    <location>
        <begin position="163"/>
        <end position="180"/>
    </location>
</feature>
<keyword evidence="1" id="KW-1133">Transmembrane helix</keyword>
<feature type="transmembrane region" description="Helical" evidence="1">
    <location>
        <begin position="215"/>
        <end position="232"/>
    </location>
</feature>
<dbReference type="EMBL" id="SPDS01000001">
    <property type="protein sequence ID" value="TFH57535.1"/>
    <property type="molecule type" value="Genomic_DNA"/>
</dbReference>
<organism evidence="2 3">
    <name type="scientific">Glutamicibacter arilaitensis</name>
    <dbReference type="NCBI Taxonomy" id="256701"/>
    <lineage>
        <taxon>Bacteria</taxon>
        <taxon>Bacillati</taxon>
        <taxon>Actinomycetota</taxon>
        <taxon>Actinomycetes</taxon>
        <taxon>Micrococcales</taxon>
        <taxon>Micrococcaceae</taxon>
        <taxon>Glutamicibacter</taxon>
    </lineage>
</organism>
<keyword evidence="1" id="KW-0472">Membrane</keyword>
<evidence type="ECO:0000313" key="2">
    <source>
        <dbReference type="EMBL" id="TFH57535.1"/>
    </source>
</evidence>
<feature type="transmembrane region" description="Helical" evidence="1">
    <location>
        <begin position="133"/>
        <end position="156"/>
    </location>
</feature>
<reference evidence="2 3" key="1">
    <citation type="submission" date="2019-03" db="EMBL/GenBank/DDBJ databases">
        <title>Glutamicibacter sp. LJH19 genome.</title>
        <authorList>
            <person name="Sinai Borker S."/>
            <person name="Kumar R."/>
        </authorList>
    </citation>
    <scope>NUCLEOTIDE SEQUENCE [LARGE SCALE GENOMIC DNA]</scope>
    <source>
        <strain evidence="2 3">LJH19</strain>
    </source>
</reference>
<feature type="transmembrane region" description="Helical" evidence="1">
    <location>
        <begin position="244"/>
        <end position="262"/>
    </location>
</feature>
<feature type="transmembrane region" description="Helical" evidence="1">
    <location>
        <begin position="186"/>
        <end position="203"/>
    </location>
</feature>
<gene>
    <name evidence="2" type="ORF">EXY26_11360</name>
</gene>
<sequence>MKPHLPRAARNYLEQLRRALDFLSEQERREVLEATKQEIFRLPGGGRRKRDLIRLLGEPEARALKFERHEPQALEVGSGKHFLTRILAWPIFALALLTVMVVLFAPPQAAQIDEQGFGYIAGSTGGLLAQLELLIGSQLIWIAFIPVVISLIPLWLPNIAGTIIQVIGALIMSVICVAGGGQLSLFFIPVTLLLWAQVFTPLLMMRGSMASPGPAWLICAAVLLIAVVGYATVRGLAHFSAEPWLILGPAVVLAVLALLLPFRWKSVHIALVAAGLLVMVAGFIASLPGTYSAALAWPWLAGGTSFAVGHLAVAAGMWHERARKLLALF</sequence>
<dbReference type="RefSeq" id="WP_134780444.1">
    <property type="nucleotide sequence ID" value="NZ_SPDS01000001.1"/>
</dbReference>
<dbReference type="AlphaFoldDB" id="A0A4Y8TZ92"/>
<accession>A0A4Y8TZ92</accession>
<feature type="transmembrane region" description="Helical" evidence="1">
    <location>
        <begin position="269"/>
        <end position="291"/>
    </location>
</feature>
<comment type="caution">
    <text evidence="2">The sequence shown here is derived from an EMBL/GenBank/DDBJ whole genome shotgun (WGS) entry which is preliminary data.</text>
</comment>
<evidence type="ECO:0000313" key="3">
    <source>
        <dbReference type="Proteomes" id="UP000297638"/>
    </source>
</evidence>
<name>A0A4Y8TZ92_9MICC</name>